<feature type="compositionally biased region" description="Polar residues" evidence="9">
    <location>
        <begin position="76"/>
        <end position="95"/>
    </location>
</feature>
<feature type="compositionally biased region" description="Low complexity" evidence="9">
    <location>
        <begin position="160"/>
        <end position="174"/>
    </location>
</feature>
<feature type="compositionally biased region" description="Acidic residues" evidence="9">
    <location>
        <begin position="45"/>
        <end position="67"/>
    </location>
</feature>
<name>A0A7J8K9F0_ROUAE</name>
<feature type="compositionally biased region" description="Basic and acidic residues" evidence="9">
    <location>
        <begin position="11"/>
        <end position="21"/>
    </location>
</feature>
<feature type="compositionally biased region" description="Polar residues" evidence="9">
    <location>
        <begin position="463"/>
        <end position="484"/>
    </location>
</feature>
<keyword evidence="11" id="KW-1185">Reference proteome</keyword>
<evidence type="ECO:0000256" key="6">
    <source>
        <dbReference type="ARBA" id="ARBA00023015"/>
    </source>
</evidence>
<organism evidence="10 11">
    <name type="scientific">Rousettus aegyptiacus</name>
    <name type="common">Egyptian fruit bat</name>
    <name type="synonym">Pteropus aegyptiacus</name>
    <dbReference type="NCBI Taxonomy" id="9407"/>
    <lineage>
        <taxon>Eukaryota</taxon>
        <taxon>Metazoa</taxon>
        <taxon>Chordata</taxon>
        <taxon>Craniata</taxon>
        <taxon>Vertebrata</taxon>
        <taxon>Euteleostomi</taxon>
        <taxon>Mammalia</taxon>
        <taxon>Eutheria</taxon>
        <taxon>Laurasiatheria</taxon>
        <taxon>Chiroptera</taxon>
        <taxon>Yinpterochiroptera</taxon>
        <taxon>Pteropodoidea</taxon>
        <taxon>Pteropodidae</taxon>
        <taxon>Rousettinae</taxon>
        <taxon>Rousettus</taxon>
    </lineage>
</organism>
<dbReference type="InterPro" id="IPR051969">
    <property type="entry name" value="Zinc-finger_DNA-bd_regulators"/>
</dbReference>
<accession>A0A7J8K9F0</accession>
<feature type="region of interest" description="Disordered" evidence="9">
    <location>
        <begin position="439"/>
        <end position="594"/>
    </location>
</feature>
<evidence type="ECO:0000256" key="2">
    <source>
        <dbReference type="ARBA" id="ARBA00022723"/>
    </source>
</evidence>
<evidence type="ECO:0000256" key="8">
    <source>
        <dbReference type="ARBA" id="ARBA00023242"/>
    </source>
</evidence>
<evidence type="ECO:0000256" key="7">
    <source>
        <dbReference type="ARBA" id="ARBA00023163"/>
    </source>
</evidence>
<keyword evidence="3" id="KW-0677">Repeat</keyword>
<evidence type="ECO:0000256" key="3">
    <source>
        <dbReference type="ARBA" id="ARBA00022737"/>
    </source>
</evidence>
<proteinExistence type="predicted"/>
<reference evidence="10 11" key="1">
    <citation type="journal article" date="2020" name="Nature">
        <title>Six reference-quality genomes reveal evolution of bat adaptations.</title>
        <authorList>
            <person name="Jebb D."/>
            <person name="Huang Z."/>
            <person name="Pippel M."/>
            <person name="Hughes G.M."/>
            <person name="Lavrichenko K."/>
            <person name="Devanna P."/>
            <person name="Winkler S."/>
            <person name="Jermiin L.S."/>
            <person name="Skirmuntt E.C."/>
            <person name="Katzourakis A."/>
            <person name="Burkitt-Gray L."/>
            <person name="Ray D.A."/>
            <person name="Sullivan K.A.M."/>
            <person name="Roscito J.G."/>
            <person name="Kirilenko B.M."/>
            <person name="Davalos L.M."/>
            <person name="Corthals A.P."/>
            <person name="Power M.L."/>
            <person name="Jones G."/>
            <person name="Ransome R.D."/>
            <person name="Dechmann D.K.N."/>
            <person name="Locatelli A.G."/>
            <person name="Puechmaille S.J."/>
            <person name="Fedrigo O."/>
            <person name="Jarvis E.D."/>
            <person name="Hiller M."/>
            <person name="Vernes S.C."/>
            <person name="Myers E.W."/>
            <person name="Teeling E.C."/>
        </authorList>
    </citation>
    <scope>NUCLEOTIDE SEQUENCE [LARGE SCALE GENOMIC DNA]</scope>
    <source>
        <strain evidence="10">MRouAeg1</strain>
        <tissue evidence="10">Muscle</tissue>
    </source>
</reference>
<feature type="compositionally biased region" description="Basic and acidic residues" evidence="9">
    <location>
        <begin position="485"/>
        <end position="511"/>
    </location>
</feature>
<dbReference type="GO" id="GO:0008270">
    <property type="term" value="F:zinc ion binding"/>
    <property type="evidence" value="ECO:0007669"/>
    <property type="project" value="UniProtKB-KW"/>
</dbReference>
<feature type="compositionally biased region" description="Basic residues" evidence="9">
    <location>
        <begin position="1"/>
        <end position="10"/>
    </location>
</feature>
<comment type="subcellular location">
    <subcellularLocation>
        <location evidence="1">Nucleus</location>
    </subcellularLocation>
</comment>
<dbReference type="EMBL" id="JACASE010000001">
    <property type="protein sequence ID" value="KAF6505468.1"/>
    <property type="molecule type" value="Genomic_DNA"/>
</dbReference>
<evidence type="ECO:0000313" key="10">
    <source>
        <dbReference type="EMBL" id="KAF6505468.1"/>
    </source>
</evidence>
<feature type="region of interest" description="Disordered" evidence="9">
    <location>
        <begin position="203"/>
        <end position="256"/>
    </location>
</feature>
<dbReference type="GO" id="GO:0005634">
    <property type="term" value="C:nucleus"/>
    <property type="evidence" value="ECO:0007669"/>
    <property type="project" value="UniProtKB-SubCell"/>
</dbReference>
<dbReference type="PANTHER" id="PTHR45944:SF3">
    <property type="entry name" value="ZINC FINGER PROTEIN 40"/>
    <property type="match status" value="1"/>
</dbReference>
<comment type="caution">
    <text evidence="10">The sequence shown here is derived from an EMBL/GenBank/DDBJ whole genome shotgun (WGS) entry which is preliminary data.</text>
</comment>
<keyword evidence="8" id="KW-0539">Nucleus</keyword>
<gene>
    <name evidence="10" type="ORF">HJG63_006286</name>
</gene>
<sequence>MPRTKQIHPRNLRDKIEEAQKELNGAEVSKKDEKQRFSYERSGYDLEESDGPDEDDNENEDDDEDSQAESVLSAAPSVTASPQHLPSRSSLQDSVSTDEDIRITDCFSGVHTDPMDVLPRALPTKMTVLSTMQSDYSKKTELPLRTRQHAVKDEDDTAAPVDSSRSPEVVPRSPCHQMSVDFPESEEILRQSVAGKAIALTQNTSSVQLPPPAAERNPQIAAGIPSGASPQPDTQGEKPQITLPPTPGLPSPQTHLFSHLPLHSQQQSRTPYNMVPVGGIHVVPAGLTYSTFVPIQAGPMQLTIPAVNVIHRTVGTPGDTITEVSGTTNPAGVAELSSVVPCIPIGQIRVPGLQNLSTPGLQSLSSLSMETINILGLSNTNMAPQVHPPGLALNAVGLQVLTANPSSQSNPTPPAHIPGLQILNIALPTLIPSVSQVTVDAQGAPETPASQNRAREALPKPTSVASVSQGSRTVSPQGSPQVQRENAKKVLDPLAPARDHARLDGSSKMDTGKAASVNHVKPKHELPSIQGKPASTSEPLLKVHPDAFTEPSGQQALCPDRPVPRPTALPRRQATAQFSDVSSDDDEDRLVIAT</sequence>
<keyword evidence="5" id="KW-0862">Zinc</keyword>
<keyword evidence="4" id="KW-0863">Zinc-finger</keyword>
<dbReference type="PANTHER" id="PTHR45944">
    <property type="entry name" value="SCHNURRI, ISOFORM F"/>
    <property type="match status" value="1"/>
</dbReference>
<dbReference type="GO" id="GO:0000978">
    <property type="term" value="F:RNA polymerase II cis-regulatory region sequence-specific DNA binding"/>
    <property type="evidence" value="ECO:0007669"/>
    <property type="project" value="TreeGrafter"/>
</dbReference>
<evidence type="ECO:0000256" key="9">
    <source>
        <dbReference type="SAM" id="MobiDB-lite"/>
    </source>
</evidence>
<evidence type="ECO:0000256" key="1">
    <source>
        <dbReference type="ARBA" id="ARBA00004123"/>
    </source>
</evidence>
<dbReference type="AlphaFoldDB" id="A0A7J8K9F0"/>
<evidence type="ECO:0000256" key="4">
    <source>
        <dbReference type="ARBA" id="ARBA00022771"/>
    </source>
</evidence>
<evidence type="ECO:0000256" key="5">
    <source>
        <dbReference type="ARBA" id="ARBA00022833"/>
    </source>
</evidence>
<keyword evidence="2" id="KW-0479">Metal-binding</keyword>
<evidence type="ECO:0000313" key="11">
    <source>
        <dbReference type="Proteomes" id="UP000593571"/>
    </source>
</evidence>
<feature type="region of interest" description="Disordered" evidence="9">
    <location>
        <begin position="133"/>
        <end position="175"/>
    </location>
</feature>
<feature type="region of interest" description="Disordered" evidence="9">
    <location>
        <begin position="1"/>
        <end position="98"/>
    </location>
</feature>
<keyword evidence="6" id="KW-0805">Transcription regulation</keyword>
<feature type="compositionally biased region" description="Basic and acidic residues" evidence="9">
    <location>
        <begin position="28"/>
        <end position="44"/>
    </location>
</feature>
<dbReference type="Proteomes" id="UP000593571">
    <property type="component" value="Unassembled WGS sequence"/>
</dbReference>
<keyword evidence="7" id="KW-0804">Transcription</keyword>
<dbReference type="GO" id="GO:0000981">
    <property type="term" value="F:DNA-binding transcription factor activity, RNA polymerase II-specific"/>
    <property type="evidence" value="ECO:0007669"/>
    <property type="project" value="TreeGrafter"/>
</dbReference>
<protein>
    <submittedName>
        <fullName evidence="10">HIVEP zinc finger 1</fullName>
    </submittedName>
</protein>